<dbReference type="AlphaFoldDB" id="A0A819FC32"/>
<evidence type="ECO:0000313" key="2">
    <source>
        <dbReference type="Proteomes" id="UP000663823"/>
    </source>
</evidence>
<evidence type="ECO:0000313" key="1">
    <source>
        <dbReference type="EMBL" id="CAF3865530.1"/>
    </source>
</evidence>
<organism evidence="1 2">
    <name type="scientific">Rotaria sordida</name>
    <dbReference type="NCBI Taxonomy" id="392033"/>
    <lineage>
        <taxon>Eukaryota</taxon>
        <taxon>Metazoa</taxon>
        <taxon>Spiralia</taxon>
        <taxon>Gnathifera</taxon>
        <taxon>Rotifera</taxon>
        <taxon>Eurotatoria</taxon>
        <taxon>Bdelloidea</taxon>
        <taxon>Philodinida</taxon>
        <taxon>Philodinidae</taxon>
        <taxon>Rotaria</taxon>
    </lineage>
</organism>
<feature type="non-terminal residue" evidence="1">
    <location>
        <position position="1"/>
    </location>
</feature>
<sequence length="91" mass="10460">NDQYNSLLVNLSSNITELESLFDYAKTLFTQPITSINMLNNTVSLQEIVDDSSNDNIKTQDSIQINDLQKRIDTMHKRLTNIHQCDDCLIQ</sequence>
<reference evidence="1" key="1">
    <citation type="submission" date="2021-02" db="EMBL/GenBank/DDBJ databases">
        <authorList>
            <person name="Nowell W R."/>
        </authorList>
    </citation>
    <scope>NUCLEOTIDE SEQUENCE</scope>
</reference>
<proteinExistence type="predicted"/>
<protein>
    <submittedName>
        <fullName evidence="1">Uncharacterized protein</fullName>
    </submittedName>
</protein>
<name>A0A819FC32_9BILA</name>
<accession>A0A819FC32</accession>
<gene>
    <name evidence="1" type="ORF">OTI717_LOCUS21932</name>
</gene>
<dbReference type="Proteomes" id="UP000663823">
    <property type="component" value="Unassembled WGS sequence"/>
</dbReference>
<comment type="caution">
    <text evidence="1">The sequence shown here is derived from an EMBL/GenBank/DDBJ whole genome shotgun (WGS) entry which is preliminary data.</text>
</comment>
<dbReference type="EMBL" id="CAJOAX010003642">
    <property type="protein sequence ID" value="CAF3865530.1"/>
    <property type="molecule type" value="Genomic_DNA"/>
</dbReference>